<accession>A0A4R2QLP2</accession>
<dbReference type="PROSITE" id="PS00687">
    <property type="entry name" value="ALDEHYDE_DEHYDR_GLU"/>
    <property type="match status" value="1"/>
</dbReference>
<reference evidence="6 7" key="1">
    <citation type="submission" date="2019-03" db="EMBL/GenBank/DDBJ databases">
        <title>Genomic Encyclopedia of Type Strains, Phase IV (KMG-IV): sequencing the most valuable type-strain genomes for metagenomic binning, comparative biology and taxonomic classification.</title>
        <authorList>
            <person name="Goeker M."/>
        </authorList>
    </citation>
    <scope>NUCLEOTIDE SEQUENCE [LARGE SCALE GENOMIC DNA]</scope>
    <source>
        <strain evidence="6 7">DSM 45765</strain>
    </source>
</reference>
<feature type="active site" evidence="3">
    <location>
        <position position="279"/>
    </location>
</feature>
<evidence type="ECO:0000256" key="1">
    <source>
        <dbReference type="ARBA" id="ARBA00009986"/>
    </source>
</evidence>
<keyword evidence="7" id="KW-1185">Reference proteome</keyword>
<comment type="similarity">
    <text evidence="1 4">Belongs to the aldehyde dehydrogenase family.</text>
</comment>
<dbReference type="Gene3D" id="3.40.605.10">
    <property type="entry name" value="Aldehyde Dehydrogenase, Chain A, domain 1"/>
    <property type="match status" value="1"/>
</dbReference>
<proteinExistence type="inferred from homology"/>
<evidence type="ECO:0000256" key="3">
    <source>
        <dbReference type="PROSITE-ProRule" id="PRU10007"/>
    </source>
</evidence>
<keyword evidence="2 4" id="KW-0560">Oxidoreductase</keyword>
<sequence>MPAMTQELVERSVTELADIDWAARAAALRPETELFIDGKFVAARSGARFADHSPRDGRVVAEVAFAGEADVDAAVLAARRAFDKGGWRAAEPAWRKHVLLRFAELIEAHREELALVETLDVGKPIRESLTVDVPACAQAVRWYAELIDKTYGEVAPTGPDAIATISREPLGVVGAVVPWNYPLIITAWKIAPALATGNSVVLKPAEQSPLSALVLARLAAEAGIPDGVFNVIPGDGPVTGAALGRHGDVDKLAFTGSVEVGRAFQRYAGESNGKSVSVELGGKSPQLVLADAGDLDAVAEAVTWGVYYNAGQTCHAGTRLVVDESVREPLVERIIARTAEFTVGDPLRWDTVLGPVIDEAAARRIREHIVEAESDGARLATGGRPVPPATAEAATNYLAPTVLDDVPNSSRAARAEIFGPVLCVQPFRGTETGVRIANDTPYGLAASVWSADISQAHRVAGMLRAGTVWINTYDASAITTPFGGFKDSGHGRDRSRHALDNYTAVKTTWLAL</sequence>
<dbReference type="InterPro" id="IPR016161">
    <property type="entry name" value="Ald_DH/histidinol_DH"/>
</dbReference>
<dbReference type="AlphaFoldDB" id="A0A4R2QLP2"/>
<dbReference type="FunFam" id="3.40.605.10:FF:000001">
    <property type="entry name" value="Aldehyde dehydrogenase 1"/>
    <property type="match status" value="1"/>
</dbReference>
<dbReference type="PANTHER" id="PTHR11699">
    <property type="entry name" value="ALDEHYDE DEHYDROGENASE-RELATED"/>
    <property type="match status" value="1"/>
</dbReference>
<evidence type="ECO:0000256" key="4">
    <source>
        <dbReference type="RuleBase" id="RU003345"/>
    </source>
</evidence>
<evidence type="ECO:0000259" key="5">
    <source>
        <dbReference type="Pfam" id="PF00171"/>
    </source>
</evidence>
<dbReference type="Pfam" id="PF00171">
    <property type="entry name" value="Aldedh"/>
    <property type="match status" value="1"/>
</dbReference>
<dbReference type="Proteomes" id="UP000294911">
    <property type="component" value="Unassembled WGS sequence"/>
</dbReference>
<organism evidence="6 7">
    <name type="scientific">Tamaricihabitans halophyticus</name>
    <dbReference type="NCBI Taxonomy" id="1262583"/>
    <lineage>
        <taxon>Bacteria</taxon>
        <taxon>Bacillati</taxon>
        <taxon>Actinomycetota</taxon>
        <taxon>Actinomycetes</taxon>
        <taxon>Pseudonocardiales</taxon>
        <taxon>Pseudonocardiaceae</taxon>
        <taxon>Tamaricihabitans</taxon>
    </lineage>
</organism>
<evidence type="ECO:0000313" key="7">
    <source>
        <dbReference type="Proteomes" id="UP000294911"/>
    </source>
</evidence>
<gene>
    <name evidence="6" type="ORF">EV191_111156</name>
</gene>
<protein>
    <submittedName>
        <fullName evidence="6">Gamma-glutamyl-gamma-aminobutyraldehyde dehydrogenase/4-guanidinobutyraldehyde dehydrogenase/NAD-dependent aldehyde dehydrogenase</fullName>
    </submittedName>
</protein>
<dbReference type="InterPro" id="IPR016163">
    <property type="entry name" value="Ald_DH_C"/>
</dbReference>
<dbReference type="FunFam" id="3.40.309.10:FF:000012">
    <property type="entry name" value="Betaine aldehyde dehydrogenase"/>
    <property type="match status" value="1"/>
</dbReference>
<name>A0A4R2QLP2_9PSEU</name>
<dbReference type="InterPro" id="IPR016162">
    <property type="entry name" value="Ald_DH_N"/>
</dbReference>
<comment type="caution">
    <text evidence="6">The sequence shown here is derived from an EMBL/GenBank/DDBJ whole genome shotgun (WGS) entry which is preliminary data.</text>
</comment>
<evidence type="ECO:0000313" key="6">
    <source>
        <dbReference type="EMBL" id="TCP47951.1"/>
    </source>
</evidence>
<feature type="domain" description="Aldehyde dehydrogenase" evidence="5">
    <location>
        <begin position="41"/>
        <end position="507"/>
    </location>
</feature>
<dbReference type="InterPro" id="IPR015590">
    <property type="entry name" value="Aldehyde_DH_dom"/>
</dbReference>
<dbReference type="GO" id="GO:0016620">
    <property type="term" value="F:oxidoreductase activity, acting on the aldehyde or oxo group of donors, NAD or NADP as acceptor"/>
    <property type="evidence" value="ECO:0007669"/>
    <property type="project" value="InterPro"/>
</dbReference>
<evidence type="ECO:0000256" key="2">
    <source>
        <dbReference type="ARBA" id="ARBA00023002"/>
    </source>
</evidence>
<dbReference type="Gene3D" id="3.40.309.10">
    <property type="entry name" value="Aldehyde Dehydrogenase, Chain A, domain 2"/>
    <property type="match status" value="1"/>
</dbReference>
<dbReference type="SUPFAM" id="SSF53720">
    <property type="entry name" value="ALDH-like"/>
    <property type="match status" value="1"/>
</dbReference>
<dbReference type="InterPro" id="IPR029510">
    <property type="entry name" value="Ald_DH_CS_GLU"/>
</dbReference>
<dbReference type="EMBL" id="SLXQ01000011">
    <property type="protein sequence ID" value="TCP47951.1"/>
    <property type="molecule type" value="Genomic_DNA"/>
</dbReference>